<evidence type="ECO:0000256" key="5">
    <source>
        <dbReference type="ARBA" id="ARBA00023136"/>
    </source>
</evidence>
<organism evidence="7 8">
    <name type="scientific">Dankookia rubra</name>
    <dbReference type="NCBI Taxonomy" id="1442381"/>
    <lineage>
        <taxon>Bacteria</taxon>
        <taxon>Pseudomonadati</taxon>
        <taxon>Pseudomonadota</taxon>
        <taxon>Alphaproteobacteria</taxon>
        <taxon>Acetobacterales</taxon>
        <taxon>Roseomonadaceae</taxon>
        <taxon>Dankookia</taxon>
    </lineage>
</organism>
<dbReference type="InterPro" id="IPR043428">
    <property type="entry name" value="LivM-like"/>
</dbReference>
<dbReference type="GO" id="GO:0015658">
    <property type="term" value="F:branched-chain amino acid transmembrane transporter activity"/>
    <property type="evidence" value="ECO:0007669"/>
    <property type="project" value="InterPro"/>
</dbReference>
<dbReference type="RefSeq" id="WP_133291709.1">
    <property type="nucleotide sequence ID" value="NZ_SMSJ01000064.1"/>
</dbReference>
<keyword evidence="8" id="KW-1185">Reference proteome</keyword>
<feature type="transmembrane region" description="Helical" evidence="6">
    <location>
        <begin position="49"/>
        <end position="82"/>
    </location>
</feature>
<evidence type="ECO:0000256" key="6">
    <source>
        <dbReference type="SAM" id="Phobius"/>
    </source>
</evidence>
<comment type="subcellular location">
    <subcellularLocation>
        <location evidence="1">Cell membrane</location>
        <topology evidence="1">Multi-pass membrane protein</topology>
    </subcellularLocation>
</comment>
<name>A0A4R5QAC2_9PROT</name>
<keyword evidence="5 6" id="KW-0472">Membrane</keyword>
<feature type="transmembrane region" description="Helical" evidence="6">
    <location>
        <begin position="21"/>
        <end position="43"/>
    </location>
</feature>
<keyword evidence="3 6" id="KW-0812">Transmembrane</keyword>
<dbReference type="CDD" id="cd06581">
    <property type="entry name" value="TM_PBP1_LivM_like"/>
    <property type="match status" value="1"/>
</dbReference>
<feature type="transmembrane region" description="Helical" evidence="6">
    <location>
        <begin position="170"/>
        <end position="189"/>
    </location>
</feature>
<evidence type="ECO:0000256" key="4">
    <source>
        <dbReference type="ARBA" id="ARBA00022989"/>
    </source>
</evidence>
<proteinExistence type="predicted"/>
<keyword evidence="4 6" id="KW-1133">Transmembrane helix</keyword>
<dbReference type="Pfam" id="PF02653">
    <property type="entry name" value="BPD_transp_2"/>
    <property type="match status" value="1"/>
</dbReference>
<dbReference type="EMBL" id="SMSJ01000064">
    <property type="protein sequence ID" value="TDH59489.1"/>
    <property type="molecule type" value="Genomic_DNA"/>
</dbReference>
<comment type="caution">
    <text evidence="7">The sequence shown here is derived from an EMBL/GenBank/DDBJ whole genome shotgun (WGS) entry which is preliminary data.</text>
</comment>
<evidence type="ECO:0000313" key="7">
    <source>
        <dbReference type="EMBL" id="TDH59489.1"/>
    </source>
</evidence>
<gene>
    <name evidence="7" type="ORF">E2C06_27085</name>
</gene>
<feature type="transmembrane region" description="Helical" evidence="6">
    <location>
        <begin position="252"/>
        <end position="285"/>
    </location>
</feature>
<dbReference type="PANTHER" id="PTHR30482:SF20">
    <property type="entry name" value="HIGH-AFFINITY BRANCHED-CHAIN AMINO ACID TRANSPORT SYSTEM PERMEASE PROTEIN LIVM"/>
    <property type="match status" value="1"/>
</dbReference>
<keyword evidence="2" id="KW-1003">Cell membrane</keyword>
<reference evidence="7 8" key="1">
    <citation type="journal article" date="2016" name="J. Microbiol.">
        <title>Dankookia rubra gen. nov., sp. nov., an alphaproteobacterium isolated from sediment of a shallow stream.</title>
        <authorList>
            <person name="Kim W.H."/>
            <person name="Kim D.H."/>
            <person name="Kang K."/>
            <person name="Ahn T.Y."/>
        </authorList>
    </citation>
    <scope>NUCLEOTIDE SEQUENCE [LARGE SCALE GENOMIC DNA]</scope>
    <source>
        <strain evidence="7 8">JCM30602</strain>
    </source>
</reference>
<feature type="transmembrane region" description="Helical" evidence="6">
    <location>
        <begin position="220"/>
        <end position="240"/>
    </location>
</feature>
<protein>
    <submittedName>
        <fullName evidence="7">Branched-chain amino acid ABC transporter permease</fullName>
    </submittedName>
</protein>
<dbReference type="AlphaFoldDB" id="A0A4R5QAC2"/>
<feature type="transmembrane region" description="Helical" evidence="6">
    <location>
        <begin position="305"/>
        <end position="322"/>
    </location>
</feature>
<evidence type="ECO:0000313" key="8">
    <source>
        <dbReference type="Proteomes" id="UP000295096"/>
    </source>
</evidence>
<dbReference type="OrthoDB" id="9814461at2"/>
<feature type="transmembrane region" description="Helical" evidence="6">
    <location>
        <begin position="120"/>
        <end position="139"/>
    </location>
</feature>
<sequence length="357" mass="37967">MSQLKTSYEQDLSLAGTRSNVVWYGLLLASLLLVPLAFSEFYVGEMSFVLIYSIAGVGLMLLTGYTGLVSLGHAAFLGIGAYANAILLSRGVPFVLSLPLAGLISAAAGVAIGIPTLRMSGLYLAIATLAFGSIVVLVGEKWHGLTGGFDGLPVPTPSILGIAVEEPTGIYYLALAVLVFVLFVAMNILRTPLGRALVAIRDSEISAQSMGINLAFYKTVSFAISAGLTGLAGALFGHYVRHLAPDSFGILLSIQLVTIVFIGGLGSLHGAIFGAVFVALLPQAIALVRDDLPFGIGQLPGLEPSLFGLILVLVIMFEPTGIHGRWLKLKRYFLAFPLHQRTSFRRQKSYAKSERLR</sequence>
<evidence type="ECO:0000256" key="3">
    <source>
        <dbReference type="ARBA" id="ARBA00022692"/>
    </source>
</evidence>
<dbReference type="InterPro" id="IPR001851">
    <property type="entry name" value="ABC_transp_permease"/>
</dbReference>
<accession>A0A4R5QAC2</accession>
<evidence type="ECO:0000256" key="1">
    <source>
        <dbReference type="ARBA" id="ARBA00004651"/>
    </source>
</evidence>
<dbReference type="PANTHER" id="PTHR30482">
    <property type="entry name" value="HIGH-AFFINITY BRANCHED-CHAIN AMINO ACID TRANSPORT SYSTEM PERMEASE"/>
    <property type="match status" value="1"/>
</dbReference>
<feature type="transmembrane region" description="Helical" evidence="6">
    <location>
        <begin position="94"/>
        <end position="114"/>
    </location>
</feature>
<dbReference type="Proteomes" id="UP000295096">
    <property type="component" value="Unassembled WGS sequence"/>
</dbReference>
<dbReference type="GO" id="GO:0005886">
    <property type="term" value="C:plasma membrane"/>
    <property type="evidence" value="ECO:0007669"/>
    <property type="project" value="UniProtKB-SubCell"/>
</dbReference>
<evidence type="ECO:0000256" key="2">
    <source>
        <dbReference type="ARBA" id="ARBA00022475"/>
    </source>
</evidence>